<dbReference type="AlphaFoldDB" id="A0AAW2C6K8"/>
<dbReference type="EMBL" id="JAZDWU010000008">
    <property type="protein sequence ID" value="KAK9993341.1"/>
    <property type="molecule type" value="Genomic_DNA"/>
</dbReference>
<dbReference type="PANTHER" id="PTHR47599">
    <property type="entry name" value="CELL-TO-CELL MOVEMENT PROTEIN"/>
    <property type="match status" value="1"/>
</dbReference>
<proteinExistence type="predicted"/>
<dbReference type="Pfam" id="PF24925">
    <property type="entry name" value="DUF7746"/>
    <property type="match status" value="1"/>
</dbReference>
<evidence type="ECO:0000313" key="3">
    <source>
        <dbReference type="Proteomes" id="UP001459277"/>
    </source>
</evidence>
<sequence length="511" mass="59007">MDRLWRSNSSVSSRTGCPPNIVNEEDHIVEENKIPDFQKWNIPKVNVKSIYNTSWAKNTAFSQYRVRTVEQTFSISRTHEKCCLFSKRNINDFLAKKLSYLHISLVQVAVKPLTRKGINASILMCLRDARFKKFNDSILGMIIASLYDATVYFDCYPNISLALDDVNIVKALTLNILTFGYDMEEGSKPFALIYRIYYRLLGSQLNPCARIKDSAGKTMLIQCSTPDAKIQVPKMIHWQDVNLPKEWLLERESPPAKPVFHEHDLAHIQQYLDGTIKISFMTTDLSGSTKEDIHLSDLNFEERSFQNQFSVSADKLYEWNIDGLSEQEIINKMGHMSTVGIAYTNNHNPDHPKIVDLLVTGFSSTLHGWWDSYLTEDSREFIKNAVKKNDDGLPIYDESIGRGIHDGVNTLIYTVLKHFVGTPSNVSSRIFDYLNNLRCPTMSDYRWYQDVFISRVMLWKDCYKPYWKEKFIDGLPPIFAHKSSRQNFLQGNNHVTTRICHLCRDKFLKGC</sequence>
<evidence type="ECO:0000259" key="1">
    <source>
        <dbReference type="Pfam" id="PF24925"/>
    </source>
</evidence>
<accession>A0AAW2C6K8</accession>
<dbReference type="InterPro" id="IPR028919">
    <property type="entry name" value="Viral_movement"/>
</dbReference>
<dbReference type="Proteomes" id="UP001459277">
    <property type="component" value="Unassembled WGS sequence"/>
</dbReference>
<name>A0AAW2C6K8_9ROSI</name>
<dbReference type="PANTHER" id="PTHR47599:SF4">
    <property type="entry name" value="POLYPROTEIN"/>
    <property type="match status" value="1"/>
</dbReference>
<evidence type="ECO:0000313" key="2">
    <source>
        <dbReference type="EMBL" id="KAK9993341.1"/>
    </source>
</evidence>
<feature type="domain" description="DUF7746" evidence="1">
    <location>
        <begin position="312"/>
        <end position="387"/>
    </location>
</feature>
<dbReference type="InterPro" id="IPR056648">
    <property type="entry name" value="DUF7746"/>
</dbReference>
<protein>
    <recommendedName>
        <fullName evidence="1">DUF7746 domain-containing protein</fullName>
    </recommendedName>
</protein>
<comment type="caution">
    <text evidence="2">The sequence shown here is derived from an EMBL/GenBank/DDBJ whole genome shotgun (WGS) entry which is preliminary data.</text>
</comment>
<keyword evidence="3" id="KW-1185">Reference proteome</keyword>
<gene>
    <name evidence="2" type="ORF">SO802_023044</name>
</gene>
<reference evidence="2 3" key="1">
    <citation type="submission" date="2024-01" db="EMBL/GenBank/DDBJ databases">
        <title>A telomere-to-telomere, gap-free genome of sweet tea (Lithocarpus litseifolius).</title>
        <authorList>
            <person name="Zhou J."/>
        </authorList>
    </citation>
    <scope>NUCLEOTIDE SEQUENCE [LARGE SCALE GENOMIC DNA]</scope>
    <source>
        <strain evidence="2">Zhou-2022a</strain>
        <tissue evidence="2">Leaf</tissue>
    </source>
</reference>
<dbReference type="InterPro" id="IPR051596">
    <property type="entry name" value="Caulimoviridae_Movement"/>
</dbReference>
<dbReference type="Pfam" id="PF01107">
    <property type="entry name" value="MP"/>
    <property type="match status" value="1"/>
</dbReference>
<organism evidence="2 3">
    <name type="scientific">Lithocarpus litseifolius</name>
    <dbReference type="NCBI Taxonomy" id="425828"/>
    <lineage>
        <taxon>Eukaryota</taxon>
        <taxon>Viridiplantae</taxon>
        <taxon>Streptophyta</taxon>
        <taxon>Embryophyta</taxon>
        <taxon>Tracheophyta</taxon>
        <taxon>Spermatophyta</taxon>
        <taxon>Magnoliopsida</taxon>
        <taxon>eudicotyledons</taxon>
        <taxon>Gunneridae</taxon>
        <taxon>Pentapetalae</taxon>
        <taxon>rosids</taxon>
        <taxon>fabids</taxon>
        <taxon>Fagales</taxon>
        <taxon>Fagaceae</taxon>
        <taxon>Lithocarpus</taxon>
    </lineage>
</organism>